<name>A0A5N5P2P4_9ROSI</name>
<dbReference type="EMBL" id="VDCV01000001">
    <property type="protein sequence ID" value="KAB5573378.1"/>
    <property type="molecule type" value="Genomic_DNA"/>
</dbReference>
<protein>
    <submittedName>
        <fullName evidence="1">Uncharacterized protein</fullName>
    </submittedName>
</protein>
<keyword evidence="2" id="KW-1185">Reference proteome</keyword>
<dbReference type="InterPro" id="IPR035979">
    <property type="entry name" value="RBD_domain_sf"/>
</dbReference>
<evidence type="ECO:0000313" key="1">
    <source>
        <dbReference type="EMBL" id="KAB5573378.1"/>
    </source>
</evidence>
<comment type="caution">
    <text evidence="1">The sequence shown here is derived from an EMBL/GenBank/DDBJ whole genome shotgun (WGS) entry which is preliminary data.</text>
</comment>
<gene>
    <name evidence="1" type="ORF">DKX38_000572</name>
</gene>
<dbReference type="SUPFAM" id="SSF54928">
    <property type="entry name" value="RNA-binding domain, RBD"/>
    <property type="match status" value="1"/>
</dbReference>
<sequence>MQKICNIKIPLVSGGAIINLFEELLQTKVNDFLNDGREICVKNLPKYVSEDRLRDFVSQKEVTDAKLMRTA</sequence>
<reference evidence="2" key="1">
    <citation type="journal article" date="2019" name="Gigascience">
        <title>De novo genome assembly of the endangered Acer yangbiense, a plant species with extremely small populations endemic to Yunnan Province, China.</title>
        <authorList>
            <person name="Yang J."/>
            <person name="Wariss H.M."/>
            <person name="Tao L."/>
            <person name="Zhang R."/>
            <person name="Yun Q."/>
            <person name="Hollingsworth P."/>
            <person name="Dao Z."/>
            <person name="Luo G."/>
            <person name="Guo H."/>
            <person name="Ma Y."/>
            <person name="Sun W."/>
        </authorList>
    </citation>
    <scope>NUCLEOTIDE SEQUENCE [LARGE SCALE GENOMIC DNA]</scope>
    <source>
        <strain evidence="2">cv. br00</strain>
    </source>
</reference>
<organism evidence="1 2">
    <name type="scientific">Salix brachista</name>
    <dbReference type="NCBI Taxonomy" id="2182728"/>
    <lineage>
        <taxon>Eukaryota</taxon>
        <taxon>Viridiplantae</taxon>
        <taxon>Streptophyta</taxon>
        <taxon>Embryophyta</taxon>
        <taxon>Tracheophyta</taxon>
        <taxon>Spermatophyta</taxon>
        <taxon>Magnoliopsida</taxon>
        <taxon>eudicotyledons</taxon>
        <taxon>Gunneridae</taxon>
        <taxon>Pentapetalae</taxon>
        <taxon>rosids</taxon>
        <taxon>fabids</taxon>
        <taxon>Malpighiales</taxon>
        <taxon>Salicaceae</taxon>
        <taxon>Saliceae</taxon>
        <taxon>Salix</taxon>
    </lineage>
</organism>
<dbReference type="AlphaFoldDB" id="A0A5N5P2P4"/>
<proteinExistence type="predicted"/>
<dbReference type="GO" id="GO:0003676">
    <property type="term" value="F:nucleic acid binding"/>
    <property type="evidence" value="ECO:0007669"/>
    <property type="project" value="InterPro"/>
</dbReference>
<evidence type="ECO:0000313" key="2">
    <source>
        <dbReference type="Proteomes" id="UP000326939"/>
    </source>
</evidence>
<dbReference type="Gene3D" id="3.30.70.330">
    <property type="match status" value="1"/>
</dbReference>
<dbReference type="InterPro" id="IPR012677">
    <property type="entry name" value="Nucleotide-bd_a/b_plait_sf"/>
</dbReference>
<dbReference type="Proteomes" id="UP000326939">
    <property type="component" value="Chromosome 1"/>
</dbReference>
<accession>A0A5N5P2P4</accession>